<evidence type="ECO:0000313" key="4">
    <source>
        <dbReference type="WBParaSite" id="HPBE_0000717601-mRNA-1"/>
    </source>
</evidence>
<reference evidence="2 3" key="1">
    <citation type="submission" date="2018-11" db="EMBL/GenBank/DDBJ databases">
        <authorList>
            <consortium name="Pathogen Informatics"/>
        </authorList>
    </citation>
    <scope>NUCLEOTIDE SEQUENCE [LARGE SCALE GENOMIC DNA]</scope>
</reference>
<evidence type="ECO:0000256" key="1">
    <source>
        <dbReference type="SAM" id="MobiDB-lite"/>
    </source>
</evidence>
<gene>
    <name evidence="2" type="ORF">HPBE_LOCUS7177</name>
</gene>
<dbReference type="WBParaSite" id="HPBE_0000717601-mRNA-1">
    <property type="protein sequence ID" value="HPBE_0000717601-mRNA-1"/>
    <property type="gene ID" value="HPBE_0000717601"/>
</dbReference>
<feature type="compositionally biased region" description="Basic and acidic residues" evidence="1">
    <location>
        <begin position="129"/>
        <end position="142"/>
    </location>
</feature>
<keyword evidence="3" id="KW-1185">Reference proteome</keyword>
<proteinExistence type="predicted"/>
<organism evidence="2">
    <name type="scientific">Heligmosomoides polygyrus</name>
    <name type="common">Parasitic roundworm</name>
    <dbReference type="NCBI Taxonomy" id="6339"/>
    <lineage>
        <taxon>Eukaryota</taxon>
        <taxon>Metazoa</taxon>
        <taxon>Ecdysozoa</taxon>
        <taxon>Nematoda</taxon>
        <taxon>Chromadorea</taxon>
        <taxon>Rhabditida</taxon>
        <taxon>Rhabditina</taxon>
        <taxon>Rhabditomorpha</taxon>
        <taxon>Strongyloidea</taxon>
        <taxon>Heligmosomidae</taxon>
        <taxon>Heligmosomoides</taxon>
    </lineage>
</organism>
<evidence type="ECO:0000313" key="3">
    <source>
        <dbReference type="Proteomes" id="UP000050761"/>
    </source>
</evidence>
<feature type="region of interest" description="Disordered" evidence="1">
    <location>
        <begin position="35"/>
        <end position="67"/>
    </location>
</feature>
<feature type="region of interest" description="Disordered" evidence="1">
    <location>
        <begin position="119"/>
        <end position="142"/>
    </location>
</feature>
<dbReference type="AlphaFoldDB" id="A0A3P7YF97"/>
<sequence>MSEAEQLEQSAGAQDAEIEEEAVFIKKELTVDMEHLTSGAPQASVETADAEEERSAQPADEDRTEDQASLVCIVEAWRRRRSGGGEAGCSALSLDVDDNSYTLTKREIDEKIHAAELLDMTTPDPATHTYDKKTEDHTASNF</sequence>
<name>A0A3P7YF97_HELPZ</name>
<dbReference type="EMBL" id="UZAH01025829">
    <property type="protein sequence ID" value="VDO71237.1"/>
    <property type="molecule type" value="Genomic_DNA"/>
</dbReference>
<protein>
    <submittedName>
        <fullName evidence="4">Fibrous sheath-interacting protein 1</fullName>
    </submittedName>
</protein>
<dbReference type="OrthoDB" id="5872787at2759"/>
<reference evidence="4" key="2">
    <citation type="submission" date="2019-09" db="UniProtKB">
        <authorList>
            <consortium name="WormBaseParasite"/>
        </authorList>
    </citation>
    <scope>IDENTIFICATION</scope>
</reference>
<evidence type="ECO:0000313" key="2">
    <source>
        <dbReference type="EMBL" id="VDO71237.1"/>
    </source>
</evidence>
<dbReference type="Proteomes" id="UP000050761">
    <property type="component" value="Unassembled WGS sequence"/>
</dbReference>
<accession>A0A3P7YF97</accession>